<sequence length="416" mass="44297">MECIEIIGGRPLQGRVRIQGSKNAALPILAGAVLHSGRTVVENCPDITDVWCTIRILKELGCRVCFSGGRLEIDSREVDRWGISGGLGSRMRSSVIFLGSLLGRLGRAQIPFPGGCTIGKRPVDLHKMAFEAMGASVCEKDGFLCARGGRLKGADISFPFPSVGATENAVLGAVLADGQTRIHHAAREPEVEELCRFLRGKGARISWNGEDCLVIEGVSALEDSSYTLTADRIVAGTYLFGAVATRGNLTLEEAPVHQMKAVLDTAAAMGTQLESTEEGLRADASRAWKNPGKVATAPYPGFPTDLQSPLVAAASLAEGRTEVVETIFESRFQPVSQLQKMGADIVTRNSRALITGVKELKGADLTATDLRGAAALILAGAAARGVTRISGIEYVCRGYENIVRDLRLLGARVRLL</sequence>
<dbReference type="Gene3D" id="3.65.10.10">
    <property type="entry name" value="Enolpyruvate transferase domain"/>
    <property type="match status" value="2"/>
</dbReference>
<evidence type="ECO:0000256" key="7">
    <source>
        <dbReference type="ARBA" id="ARBA00022984"/>
    </source>
</evidence>
<name>A0A9D1JLW3_9FIRM</name>
<evidence type="ECO:0000256" key="1">
    <source>
        <dbReference type="ARBA" id="ARBA00004496"/>
    </source>
</evidence>
<keyword evidence="9 12" id="KW-0961">Cell wall biogenesis/degradation</keyword>
<dbReference type="GO" id="GO:0005737">
    <property type="term" value="C:cytoplasm"/>
    <property type="evidence" value="ECO:0007669"/>
    <property type="project" value="UniProtKB-SubCell"/>
</dbReference>
<dbReference type="CDD" id="cd01555">
    <property type="entry name" value="UdpNAET"/>
    <property type="match status" value="1"/>
</dbReference>
<evidence type="ECO:0000256" key="12">
    <source>
        <dbReference type="HAMAP-Rule" id="MF_00111"/>
    </source>
</evidence>
<protein>
    <recommendedName>
        <fullName evidence="12">UDP-N-acetylglucosamine 1-carboxyvinyltransferase</fullName>
        <ecNumber evidence="12">2.5.1.7</ecNumber>
    </recommendedName>
    <alternativeName>
        <fullName evidence="12">Enoylpyruvate transferase</fullName>
    </alternativeName>
    <alternativeName>
        <fullName evidence="12">UDP-N-acetylglucosamine enolpyruvyl transferase</fullName>
        <shortName evidence="12">EPT</shortName>
    </alternativeName>
</protein>
<feature type="binding site" evidence="12">
    <location>
        <position position="305"/>
    </location>
    <ligand>
        <name>UDP-N-acetyl-alpha-D-glucosamine</name>
        <dbReference type="ChEBI" id="CHEBI:57705"/>
    </ligand>
</feature>
<comment type="caution">
    <text evidence="12">Lacks conserved residue(s) required for the propagation of feature annotation.</text>
</comment>
<dbReference type="EC" id="2.5.1.7" evidence="12"/>
<dbReference type="GO" id="GO:0008360">
    <property type="term" value="P:regulation of cell shape"/>
    <property type="evidence" value="ECO:0007669"/>
    <property type="project" value="UniProtKB-KW"/>
</dbReference>
<dbReference type="Pfam" id="PF00275">
    <property type="entry name" value="EPSP_synthase"/>
    <property type="match status" value="1"/>
</dbReference>
<dbReference type="InterPro" id="IPR036968">
    <property type="entry name" value="Enolpyruvate_Tfrase_sf"/>
</dbReference>
<evidence type="ECO:0000256" key="9">
    <source>
        <dbReference type="ARBA" id="ARBA00023316"/>
    </source>
</evidence>
<evidence type="ECO:0000313" key="15">
    <source>
        <dbReference type="Proteomes" id="UP000823935"/>
    </source>
</evidence>
<evidence type="ECO:0000256" key="3">
    <source>
        <dbReference type="ARBA" id="ARBA00022490"/>
    </source>
</evidence>
<dbReference type="InterPro" id="IPR001986">
    <property type="entry name" value="Enolpyruvate_Tfrase_dom"/>
</dbReference>
<evidence type="ECO:0000256" key="5">
    <source>
        <dbReference type="ARBA" id="ARBA00022679"/>
    </source>
</evidence>
<dbReference type="GO" id="GO:0008760">
    <property type="term" value="F:UDP-N-acetylglucosamine 1-carboxyvinyltransferase activity"/>
    <property type="evidence" value="ECO:0007669"/>
    <property type="project" value="UniProtKB-UniRule"/>
</dbReference>
<keyword evidence="5 12" id="KW-0808">Transferase</keyword>
<feature type="binding site" evidence="12">
    <location>
        <begin position="121"/>
        <end position="125"/>
    </location>
    <ligand>
        <name>UDP-N-acetyl-alpha-D-glucosamine</name>
        <dbReference type="ChEBI" id="CHEBI:57705"/>
    </ligand>
</feature>
<dbReference type="NCBIfam" id="NF006873">
    <property type="entry name" value="PRK09369.1"/>
    <property type="match status" value="1"/>
</dbReference>
<feature type="active site" description="Proton donor" evidence="12">
    <location>
        <position position="116"/>
    </location>
</feature>
<keyword evidence="8 12" id="KW-0131">Cell cycle</keyword>
<dbReference type="Proteomes" id="UP000823935">
    <property type="component" value="Unassembled WGS sequence"/>
</dbReference>
<accession>A0A9D1JLW3</accession>
<keyword evidence="6 12" id="KW-0133">Cell shape</keyword>
<evidence type="ECO:0000259" key="13">
    <source>
        <dbReference type="Pfam" id="PF00275"/>
    </source>
</evidence>
<evidence type="ECO:0000256" key="10">
    <source>
        <dbReference type="ARBA" id="ARBA00038367"/>
    </source>
</evidence>
<keyword evidence="7 12" id="KW-0573">Peptidoglycan synthesis</keyword>
<dbReference type="SUPFAM" id="SSF55205">
    <property type="entry name" value="EPT/RTPC-like"/>
    <property type="match status" value="1"/>
</dbReference>
<evidence type="ECO:0000256" key="2">
    <source>
        <dbReference type="ARBA" id="ARBA00004752"/>
    </source>
</evidence>
<feature type="binding site" evidence="12">
    <location>
        <position position="92"/>
    </location>
    <ligand>
        <name>UDP-N-acetyl-alpha-D-glucosamine</name>
        <dbReference type="ChEBI" id="CHEBI:57705"/>
    </ligand>
</feature>
<feature type="domain" description="Enolpyruvate transferase" evidence="13">
    <location>
        <begin position="8"/>
        <end position="406"/>
    </location>
</feature>
<comment type="catalytic activity">
    <reaction evidence="11 12">
        <text>phosphoenolpyruvate + UDP-N-acetyl-alpha-D-glucosamine = UDP-N-acetyl-3-O-(1-carboxyvinyl)-alpha-D-glucosamine + phosphate</text>
        <dbReference type="Rhea" id="RHEA:18681"/>
        <dbReference type="ChEBI" id="CHEBI:43474"/>
        <dbReference type="ChEBI" id="CHEBI:57705"/>
        <dbReference type="ChEBI" id="CHEBI:58702"/>
        <dbReference type="ChEBI" id="CHEBI:68483"/>
        <dbReference type="EC" id="2.5.1.7"/>
    </reaction>
</comment>
<dbReference type="HAMAP" id="MF_00111">
    <property type="entry name" value="MurA"/>
    <property type="match status" value="1"/>
</dbReference>
<comment type="subcellular location">
    <subcellularLocation>
        <location evidence="1 12">Cytoplasm</location>
    </subcellularLocation>
</comment>
<dbReference type="GO" id="GO:0019277">
    <property type="term" value="P:UDP-N-acetylgalactosamine biosynthetic process"/>
    <property type="evidence" value="ECO:0007669"/>
    <property type="project" value="InterPro"/>
</dbReference>
<feature type="modified residue" description="2-(S-cysteinyl)pyruvic acid O-phosphothioketal" evidence="12">
    <location>
        <position position="116"/>
    </location>
</feature>
<evidence type="ECO:0000256" key="4">
    <source>
        <dbReference type="ARBA" id="ARBA00022618"/>
    </source>
</evidence>
<gene>
    <name evidence="12 14" type="primary">murA</name>
    <name evidence="14" type="ORF">IAB44_14805</name>
</gene>
<keyword evidence="4 12" id="KW-0132">Cell division</keyword>
<keyword evidence="12" id="KW-0670">Pyruvate</keyword>
<comment type="pathway">
    <text evidence="2 12">Cell wall biogenesis; peptidoglycan biosynthesis.</text>
</comment>
<dbReference type="GO" id="GO:0051301">
    <property type="term" value="P:cell division"/>
    <property type="evidence" value="ECO:0007669"/>
    <property type="project" value="UniProtKB-KW"/>
</dbReference>
<dbReference type="EMBL" id="DVIQ01000100">
    <property type="protein sequence ID" value="HIS32794.1"/>
    <property type="molecule type" value="Genomic_DNA"/>
</dbReference>
<evidence type="ECO:0000256" key="11">
    <source>
        <dbReference type="ARBA" id="ARBA00047527"/>
    </source>
</evidence>
<dbReference type="PANTHER" id="PTHR43783">
    <property type="entry name" value="UDP-N-ACETYLGLUCOSAMINE 1-CARBOXYVINYLTRANSFERASE"/>
    <property type="match status" value="1"/>
</dbReference>
<dbReference type="InterPro" id="IPR005750">
    <property type="entry name" value="UDP_GlcNAc_COvinyl_MurA"/>
</dbReference>
<organism evidence="14 15">
    <name type="scientific">Candidatus Limivivens intestinipullorum</name>
    <dbReference type="NCBI Taxonomy" id="2840858"/>
    <lineage>
        <taxon>Bacteria</taxon>
        <taxon>Bacillati</taxon>
        <taxon>Bacillota</taxon>
        <taxon>Clostridia</taxon>
        <taxon>Lachnospirales</taxon>
        <taxon>Lachnospiraceae</taxon>
        <taxon>Lachnospiraceae incertae sedis</taxon>
        <taxon>Candidatus Limivivens</taxon>
    </lineage>
</organism>
<dbReference type="NCBIfam" id="TIGR01072">
    <property type="entry name" value="murA"/>
    <property type="match status" value="1"/>
</dbReference>
<dbReference type="AlphaFoldDB" id="A0A9D1JLW3"/>
<reference evidence="14" key="1">
    <citation type="submission" date="2020-10" db="EMBL/GenBank/DDBJ databases">
        <authorList>
            <person name="Gilroy R."/>
        </authorList>
    </citation>
    <scope>NUCLEOTIDE SEQUENCE</scope>
    <source>
        <strain evidence="14">CHK190-19873</strain>
    </source>
</reference>
<dbReference type="PANTHER" id="PTHR43783:SF1">
    <property type="entry name" value="UDP-N-ACETYLGLUCOSAMINE 1-CARBOXYVINYLTRANSFERASE"/>
    <property type="match status" value="1"/>
</dbReference>
<proteinExistence type="inferred from homology"/>
<evidence type="ECO:0000313" key="14">
    <source>
        <dbReference type="EMBL" id="HIS32794.1"/>
    </source>
</evidence>
<reference evidence="14" key="2">
    <citation type="journal article" date="2021" name="PeerJ">
        <title>Extensive microbial diversity within the chicken gut microbiome revealed by metagenomics and culture.</title>
        <authorList>
            <person name="Gilroy R."/>
            <person name="Ravi A."/>
            <person name="Getino M."/>
            <person name="Pursley I."/>
            <person name="Horton D.L."/>
            <person name="Alikhan N.F."/>
            <person name="Baker D."/>
            <person name="Gharbi K."/>
            <person name="Hall N."/>
            <person name="Watson M."/>
            <person name="Adriaenssens E.M."/>
            <person name="Foster-Nyarko E."/>
            <person name="Jarju S."/>
            <person name="Secka A."/>
            <person name="Antonio M."/>
            <person name="Oren A."/>
            <person name="Chaudhuri R.R."/>
            <person name="La Ragione R."/>
            <person name="Hildebrand F."/>
            <person name="Pallen M.J."/>
        </authorList>
    </citation>
    <scope>NUCLEOTIDE SEQUENCE</scope>
    <source>
        <strain evidence="14">CHK190-19873</strain>
    </source>
</reference>
<feature type="binding site" evidence="12">
    <location>
        <position position="327"/>
    </location>
    <ligand>
        <name>UDP-N-acetyl-alpha-D-glucosamine</name>
        <dbReference type="ChEBI" id="CHEBI:57705"/>
    </ligand>
</feature>
<keyword evidence="3 12" id="KW-0963">Cytoplasm</keyword>
<feature type="binding site" evidence="12">
    <location>
        <begin position="22"/>
        <end position="23"/>
    </location>
    <ligand>
        <name>phosphoenolpyruvate</name>
        <dbReference type="ChEBI" id="CHEBI:58702"/>
    </ligand>
</feature>
<evidence type="ECO:0000256" key="6">
    <source>
        <dbReference type="ARBA" id="ARBA00022960"/>
    </source>
</evidence>
<comment type="function">
    <text evidence="12">Cell wall formation. Adds enolpyruvyl to UDP-N-acetylglucosamine.</text>
</comment>
<dbReference type="InterPro" id="IPR013792">
    <property type="entry name" value="RNA3'P_cycl/enolpyr_Trfase_a/b"/>
</dbReference>
<comment type="caution">
    <text evidence="14">The sequence shown here is derived from an EMBL/GenBank/DDBJ whole genome shotgun (WGS) entry which is preliminary data.</text>
</comment>
<dbReference type="InterPro" id="IPR050068">
    <property type="entry name" value="MurA_subfamily"/>
</dbReference>
<comment type="similarity">
    <text evidence="10 12">Belongs to the EPSP synthase family. MurA subfamily.</text>
</comment>
<evidence type="ECO:0000256" key="8">
    <source>
        <dbReference type="ARBA" id="ARBA00023306"/>
    </source>
</evidence>
<dbReference type="GO" id="GO:0009252">
    <property type="term" value="P:peptidoglycan biosynthetic process"/>
    <property type="evidence" value="ECO:0007669"/>
    <property type="project" value="UniProtKB-UniRule"/>
</dbReference>
<dbReference type="GO" id="GO:0071555">
    <property type="term" value="P:cell wall organization"/>
    <property type="evidence" value="ECO:0007669"/>
    <property type="project" value="UniProtKB-KW"/>
</dbReference>